<reference evidence="1 2" key="1">
    <citation type="submission" date="2016-05" db="EMBL/GenBank/DDBJ databases">
        <title>Paenibacillus sp. 1ZS3-15 nov., isolated from the rhizosphere soil.</title>
        <authorList>
            <person name="Zhang X.X."/>
            <person name="Zhang J."/>
        </authorList>
    </citation>
    <scope>NUCLEOTIDE SEQUENCE [LARGE SCALE GENOMIC DNA]</scope>
    <source>
        <strain evidence="1 2">1ZS3-15</strain>
    </source>
</reference>
<evidence type="ECO:0000313" key="2">
    <source>
        <dbReference type="Proteomes" id="UP000078454"/>
    </source>
</evidence>
<keyword evidence="2" id="KW-1185">Reference proteome</keyword>
<dbReference type="RefSeq" id="WP_068669824.1">
    <property type="nucleotide sequence ID" value="NZ_LYPB01000090.1"/>
</dbReference>
<dbReference type="STRING" id="1850517.A8708_13035"/>
<proteinExistence type="predicted"/>
<dbReference type="AlphaFoldDB" id="A0A197ZYP7"/>
<dbReference type="Proteomes" id="UP000078454">
    <property type="component" value="Unassembled WGS sequence"/>
</dbReference>
<sequence length="87" mass="10148">MITEEQLDQYRVDSTLLRVIRDVSPANDVRGIVVAWDDETVLIRKKNRRVVKLARGYVYQPYENERPPAFMLPQETITPDDLSDEAE</sequence>
<gene>
    <name evidence="1" type="ORF">A8708_13035</name>
</gene>
<comment type="caution">
    <text evidence="1">The sequence shown here is derived from an EMBL/GenBank/DDBJ whole genome shotgun (WGS) entry which is preliminary data.</text>
</comment>
<name>A0A197ZYP7_9BACL</name>
<accession>A0A197ZYP7</accession>
<protein>
    <submittedName>
        <fullName evidence="1">Uncharacterized protein</fullName>
    </submittedName>
</protein>
<dbReference type="OrthoDB" id="2629334at2"/>
<dbReference type="EMBL" id="LYPB01000090">
    <property type="protein sequence ID" value="OAS14319.1"/>
    <property type="molecule type" value="Genomic_DNA"/>
</dbReference>
<evidence type="ECO:0000313" key="1">
    <source>
        <dbReference type="EMBL" id="OAS14319.1"/>
    </source>
</evidence>
<organism evidence="1 2">
    <name type="scientific">Paenibacillus oryzisoli</name>
    <dbReference type="NCBI Taxonomy" id="1850517"/>
    <lineage>
        <taxon>Bacteria</taxon>
        <taxon>Bacillati</taxon>
        <taxon>Bacillota</taxon>
        <taxon>Bacilli</taxon>
        <taxon>Bacillales</taxon>
        <taxon>Paenibacillaceae</taxon>
        <taxon>Paenibacillus</taxon>
    </lineage>
</organism>